<protein>
    <submittedName>
        <fullName evidence="2">Uncharacterized protein</fullName>
    </submittedName>
</protein>
<dbReference type="EMBL" id="JARFYM010000056">
    <property type="protein sequence ID" value="MDL2403665.1"/>
    <property type="molecule type" value="Genomic_DNA"/>
</dbReference>
<name>A0ABT7K4W9_9HYPH</name>
<evidence type="ECO:0000313" key="3">
    <source>
        <dbReference type="Proteomes" id="UP001172645"/>
    </source>
</evidence>
<dbReference type="Proteomes" id="UP001172645">
    <property type="component" value="Unassembled WGS sequence"/>
</dbReference>
<organism evidence="2 3">
    <name type="scientific">Rhizobium mayense</name>
    <dbReference type="NCBI Taxonomy" id="1312184"/>
    <lineage>
        <taxon>Bacteria</taxon>
        <taxon>Pseudomonadati</taxon>
        <taxon>Pseudomonadota</taxon>
        <taxon>Alphaproteobacteria</taxon>
        <taxon>Hyphomicrobiales</taxon>
        <taxon>Rhizobiaceae</taxon>
        <taxon>Rhizobium/Agrobacterium group</taxon>
        <taxon>Rhizobium</taxon>
    </lineage>
</organism>
<evidence type="ECO:0000256" key="1">
    <source>
        <dbReference type="SAM" id="MobiDB-lite"/>
    </source>
</evidence>
<comment type="caution">
    <text evidence="2">The sequence shown here is derived from an EMBL/GenBank/DDBJ whole genome shotgun (WGS) entry which is preliminary data.</text>
</comment>
<reference evidence="2" key="1">
    <citation type="submission" date="2023-06" db="EMBL/GenBank/DDBJ databases">
        <title>Phylogenetic Diversity of Rhizobium strains.</title>
        <authorList>
            <person name="Moura F.T."/>
            <person name="Helene L.C.F."/>
            <person name="Hungria M."/>
        </authorList>
    </citation>
    <scope>NUCLEOTIDE SEQUENCE</scope>
    <source>
        <strain evidence="2">CCGE526</strain>
    </source>
</reference>
<feature type="region of interest" description="Disordered" evidence="1">
    <location>
        <begin position="43"/>
        <end position="86"/>
    </location>
</feature>
<sequence>MQNGRIDWTTIADAVGIKDELTPELKKHLRPGFDAILRWLNMPPAAEDVRLPKPKTRSPKPVRRATTPTASANRKPQRLGSDNTPA</sequence>
<gene>
    <name evidence="2" type="ORF">PY649_32875</name>
</gene>
<keyword evidence="3" id="KW-1185">Reference proteome</keyword>
<accession>A0ABT7K4W9</accession>
<feature type="compositionally biased region" description="Basic residues" evidence="1">
    <location>
        <begin position="52"/>
        <end position="63"/>
    </location>
</feature>
<evidence type="ECO:0000313" key="2">
    <source>
        <dbReference type="EMBL" id="MDL2403665.1"/>
    </source>
</evidence>
<feature type="compositionally biased region" description="Polar residues" evidence="1">
    <location>
        <begin position="66"/>
        <end position="86"/>
    </location>
</feature>
<proteinExistence type="predicted"/>